<evidence type="ECO:0000256" key="3">
    <source>
        <dbReference type="ARBA" id="ARBA00022722"/>
    </source>
</evidence>
<evidence type="ECO:0000313" key="12">
    <source>
        <dbReference type="Proteomes" id="UP000076964"/>
    </source>
</evidence>
<dbReference type="NCBIfam" id="TIGR01573">
    <property type="entry name" value="cas2"/>
    <property type="match status" value="1"/>
</dbReference>
<accession>A0A177E660</accession>
<feature type="binding site" evidence="9">
    <location>
        <position position="11"/>
    </location>
    <ligand>
        <name>Mg(2+)</name>
        <dbReference type="ChEBI" id="CHEBI:18420"/>
        <note>catalytic</note>
    </ligand>
</feature>
<dbReference type="GO" id="GO:0004521">
    <property type="term" value="F:RNA endonuclease activity"/>
    <property type="evidence" value="ECO:0007669"/>
    <property type="project" value="UniProtKB-UniRule"/>
</dbReference>
<organism evidence="11 12">
    <name type="scientific">Thermodesulfatator autotrophicus</name>
    <dbReference type="NCBI Taxonomy" id="1795632"/>
    <lineage>
        <taxon>Bacteria</taxon>
        <taxon>Pseudomonadati</taxon>
        <taxon>Thermodesulfobacteriota</taxon>
        <taxon>Thermodesulfobacteria</taxon>
        <taxon>Thermodesulfobacteriales</taxon>
        <taxon>Thermodesulfatatoraceae</taxon>
        <taxon>Thermodesulfatator</taxon>
    </lineage>
</organism>
<dbReference type="OrthoDB" id="9798176at2"/>
<keyword evidence="8 9" id="KW-0051">Antiviral defense</keyword>
<dbReference type="InterPro" id="IPR019199">
    <property type="entry name" value="Virulence_VapD/CRISPR_Cas2"/>
</dbReference>
<keyword evidence="7 9" id="KW-0460">Magnesium</keyword>
<keyword evidence="6 9" id="KW-0378">Hydrolase</keyword>
<dbReference type="Proteomes" id="UP000076964">
    <property type="component" value="Unassembled WGS sequence"/>
</dbReference>
<comment type="caution">
    <text evidence="11">The sequence shown here is derived from an EMBL/GenBank/DDBJ whole genome shotgun (WGS) entry which is preliminary data.</text>
</comment>
<dbReference type="EMBL" id="LSFI01000049">
    <property type="protein sequence ID" value="OAG26920.1"/>
    <property type="molecule type" value="Genomic_DNA"/>
</dbReference>
<evidence type="ECO:0000256" key="8">
    <source>
        <dbReference type="ARBA" id="ARBA00023118"/>
    </source>
</evidence>
<dbReference type="Pfam" id="PF09827">
    <property type="entry name" value="CRISPR_Cas2"/>
    <property type="match status" value="1"/>
</dbReference>
<reference evidence="11 12" key="1">
    <citation type="submission" date="2016-02" db="EMBL/GenBank/DDBJ databases">
        <title>Draft genome sequence of Thermodesulfatator sp. S606.</title>
        <authorList>
            <person name="Lai Q."/>
            <person name="Cao J."/>
            <person name="Dupont S."/>
            <person name="Shao Z."/>
            <person name="Jebbar M."/>
            <person name="Alain K."/>
        </authorList>
    </citation>
    <scope>NUCLEOTIDE SEQUENCE [LARGE SCALE GENOMIC DNA]</scope>
    <source>
        <strain evidence="11 12">S606</strain>
    </source>
</reference>
<dbReference type="PIRSF" id="PIRSF032582">
    <property type="entry name" value="Cas2"/>
    <property type="match status" value="1"/>
</dbReference>
<keyword evidence="5 9" id="KW-0255">Endonuclease</keyword>
<keyword evidence="12" id="KW-1185">Reference proteome</keyword>
<dbReference type="STRING" id="1795632.TH606_09645"/>
<protein>
    <recommendedName>
        <fullName evidence="9">CRISPR-associated endoribonuclease Cas2</fullName>
        <ecNumber evidence="9">3.1.-.-</ecNumber>
    </recommendedName>
</protein>
<dbReference type="Gene3D" id="3.30.70.240">
    <property type="match status" value="1"/>
</dbReference>
<evidence type="ECO:0000313" key="11">
    <source>
        <dbReference type="EMBL" id="OAG26920.1"/>
    </source>
</evidence>
<dbReference type="InterPro" id="IPR021127">
    <property type="entry name" value="CRISPR_associated_Cas2"/>
</dbReference>
<keyword evidence="4 9" id="KW-0479">Metal-binding</keyword>
<dbReference type="RefSeq" id="WP_068543369.1">
    <property type="nucleotide sequence ID" value="NZ_LSFI01000049.1"/>
</dbReference>
<dbReference type="PANTHER" id="PTHR34405">
    <property type="entry name" value="CRISPR-ASSOCIATED ENDORIBONUCLEASE CAS2"/>
    <property type="match status" value="1"/>
</dbReference>
<evidence type="ECO:0000256" key="7">
    <source>
        <dbReference type="ARBA" id="ARBA00022842"/>
    </source>
</evidence>
<comment type="function">
    <text evidence="9">CRISPR (clustered regularly interspaced short palindromic repeat), is an adaptive immune system that provides protection against mobile genetic elements (viruses, transposable elements and conjugative plasmids). CRISPR clusters contain sequences complementary to antecedent mobile elements and target invading nucleic acids. CRISPR clusters are transcribed and processed into CRISPR RNA (crRNA). Functions as a ssRNA-specific endoribonuclease. Involved in the integration of spacer DNA into the CRISPR cassette.</text>
</comment>
<evidence type="ECO:0000256" key="4">
    <source>
        <dbReference type="ARBA" id="ARBA00022723"/>
    </source>
</evidence>
<evidence type="ECO:0000256" key="1">
    <source>
        <dbReference type="ARBA" id="ARBA00001946"/>
    </source>
</evidence>
<evidence type="ECO:0000256" key="2">
    <source>
        <dbReference type="ARBA" id="ARBA00009959"/>
    </source>
</evidence>
<proteinExistence type="inferred from homology"/>
<evidence type="ECO:0000256" key="10">
    <source>
        <dbReference type="PIRNR" id="PIRNR032582"/>
    </source>
</evidence>
<dbReference type="PANTHER" id="PTHR34405:SF3">
    <property type="entry name" value="CRISPR-ASSOCIATED ENDORIBONUCLEASE CAS2 3"/>
    <property type="match status" value="1"/>
</dbReference>
<keyword evidence="3 9" id="KW-0540">Nuclease</keyword>
<sequence>MKATHYLISYDISDDKRLRKVAKIMEDFGVRVLYSVFECHLTSVQLEALRRSVEPILDPLEDSVRYYPICERCEKHIEHLGRDKKLLRHKEYDIL</sequence>
<dbReference type="GO" id="GO:0043571">
    <property type="term" value="P:maintenance of CRISPR repeat elements"/>
    <property type="evidence" value="ECO:0007669"/>
    <property type="project" value="UniProtKB-UniRule"/>
</dbReference>
<dbReference type="EC" id="3.1.-.-" evidence="9"/>
<dbReference type="GO" id="GO:0046872">
    <property type="term" value="F:metal ion binding"/>
    <property type="evidence" value="ECO:0007669"/>
    <property type="project" value="UniProtKB-UniRule"/>
</dbReference>
<dbReference type="HAMAP" id="MF_01471">
    <property type="entry name" value="Cas2"/>
    <property type="match status" value="1"/>
</dbReference>
<dbReference type="SUPFAM" id="SSF143430">
    <property type="entry name" value="TTP0101/SSO1404-like"/>
    <property type="match status" value="1"/>
</dbReference>
<evidence type="ECO:0000256" key="9">
    <source>
        <dbReference type="HAMAP-Rule" id="MF_01471"/>
    </source>
</evidence>
<gene>
    <name evidence="9" type="primary">cas2</name>
    <name evidence="11" type="ORF">TH606_09645</name>
</gene>
<comment type="cofactor">
    <cofactor evidence="1 9">
        <name>Mg(2+)</name>
        <dbReference type="ChEBI" id="CHEBI:18420"/>
    </cofactor>
</comment>
<dbReference type="GO" id="GO:0016787">
    <property type="term" value="F:hydrolase activity"/>
    <property type="evidence" value="ECO:0007669"/>
    <property type="project" value="UniProtKB-KW"/>
</dbReference>
<dbReference type="AlphaFoldDB" id="A0A177E660"/>
<name>A0A177E660_9BACT</name>
<evidence type="ECO:0000256" key="5">
    <source>
        <dbReference type="ARBA" id="ARBA00022759"/>
    </source>
</evidence>
<dbReference type="GO" id="GO:0051607">
    <property type="term" value="P:defense response to virus"/>
    <property type="evidence" value="ECO:0007669"/>
    <property type="project" value="UniProtKB-UniRule"/>
</dbReference>
<evidence type="ECO:0000256" key="6">
    <source>
        <dbReference type="ARBA" id="ARBA00022801"/>
    </source>
</evidence>
<comment type="subunit">
    <text evidence="9">Homodimer, forms a heterotetramer with a Cas1 homodimer.</text>
</comment>
<dbReference type="CDD" id="cd09725">
    <property type="entry name" value="Cas2_I_II_III"/>
    <property type="match status" value="1"/>
</dbReference>
<comment type="similarity">
    <text evidence="2 9 10">Belongs to the CRISPR-associated endoribonuclease Cas2 protein family.</text>
</comment>